<evidence type="ECO:0000313" key="3">
    <source>
        <dbReference type="Proteomes" id="UP000054337"/>
    </source>
</evidence>
<dbReference type="Pfam" id="PF26639">
    <property type="entry name" value="Het-6_barrel"/>
    <property type="match status" value="1"/>
</dbReference>
<dbReference type="InterPro" id="IPR010730">
    <property type="entry name" value="HET"/>
</dbReference>
<dbReference type="EMBL" id="KI968841">
    <property type="protein sequence ID" value="EUN21593.1"/>
    <property type="molecule type" value="Genomic_DNA"/>
</dbReference>
<evidence type="ECO:0000313" key="2">
    <source>
        <dbReference type="EMBL" id="EUN21593.1"/>
    </source>
</evidence>
<proteinExistence type="predicted"/>
<dbReference type="AlphaFoldDB" id="W7DU25"/>
<dbReference type="Pfam" id="PF06985">
    <property type="entry name" value="HET"/>
    <property type="match status" value="1"/>
</dbReference>
<keyword evidence="3" id="KW-1185">Reference proteome</keyword>
<dbReference type="Proteomes" id="UP000054337">
    <property type="component" value="Unassembled WGS sequence"/>
</dbReference>
<dbReference type="GeneID" id="26252550"/>
<gene>
    <name evidence="2" type="ORF">COCVIDRAFT_20522</name>
</gene>
<organism evidence="2 3">
    <name type="scientific">Bipolaris victoriae (strain FI3)</name>
    <name type="common">Victoria blight of oats agent</name>
    <name type="synonym">Cochliobolus victoriae</name>
    <dbReference type="NCBI Taxonomy" id="930091"/>
    <lineage>
        <taxon>Eukaryota</taxon>
        <taxon>Fungi</taxon>
        <taxon>Dikarya</taxon>
        <taxon>Ascomycota</taxon>
        <taxon>Pezizomycotina</taxon>
        <taxon>Dothideomycetes</taxon>
        <taxon>Pleosporomycetidae</taxon>
        <taxon>Pleosporales</taxon>
        <taxon>Pleosporineae</taxon>
        <taxon>Pleosporaceae</taxon>
        <taxon>Bipolaris</taxon>
    </lineage>
</organism>
<evidence type="ECO:0000259" key="1">
    <source>
        <dbReference type="Pfam" id="PF06985"/>
    </source>
</evidence>
<name>W7DU25_BIPV3</name>
<reference evidence="2 3" key="1">
    <citation type="journal article" date="2013" name="PLoS Genet.">
        <title>Comparative genome structure, secondary metabolite, and effector coding capacity across Cochliobolus pathogens.</title>
        <authorList>
            <person name="Condon B.J."/>
            <person name="Leng Y."/>
            <person name="Wu D."/>
            <person name="Bushley K.E."/>
            <person name="Ohm R.A."/>
            <person name="Otillar R."/>
            <person name="Martin J."/>
            <person name="Schackwitz W."/>
            <person name="Grimwood J."/>
            <person name="MohdZainudin N."/>
            <person name="Xue C."/>
            <person name="Wang R."/>
            <person name="Manning V.A."/>
            <person name="Dhillon B."/>
            <person name="Tu Z.J."/>
            <person name="Steffenson B.J."/>
            <person name="Salamov A."/>
            <person name="Sun H."/>
            <person name="Lowry S."/>
            <person name="LaButti K."/>
            <person name="Han J."/>
            <person name="Copeland A."/>
            <person name="Lindquist E."/>
            <person name="Barry K."/>
            <person name="Schmutz J."/>
            <person name="Baker S.E."/>
            <person name="Ciuffetti L.M."/>
            <person name="Grigoriev I.V."/>
            <person name="Zhong S."/>
            <person name="Turgeon B.G."/>
        </authorList>
    </citation>
    <scope>NUCLEOTIDE SEQUENCE [LARGE SCALE GENOMIC DNA]</scope>
    <source>
        <strain evidence="2 3">FI3</strain>
    </source>
</reference>
<accession>W7DU25</accession>
<dbReference type="OrthoDB" id="2157530at2759"/>
<feature type="domain" description="Heterokaryon incompatibility" evidence="1">
    <location>
        <begin position="67"/>
        <end position="231"/>
    </location>
</feature>
<dbReference type="HOGENOM" id="CLU_004184_7_2_1"/>
<sequence length="669" mass="76013">MDLQRLTLFQSHVANTAVNGPTINLNYPKLENADRQFRMLVLKPSGDFSTDIKCHIHNRSQNPNPAYEALSYRWGDPKDTTPIHVRLTEHQGEKEADEAPYLPWPVTRNLEQALRALRLPDTDRLLWVDALCINQNDDVERGKQVRIMGQIYQNCVRDLLWLGPENVQISRAMRLILKIQGHGESGHNKTCRSTVETESTTFSAFSDQDWDDLKRLIMHPIEWGRVWIIQELILSPEFTLVCGKDTLDWSCIDSVLNNNRDVLRKIDLQGPELGMLLEVISKVSTIRVYRMPPEITNHLFSKSLLTTFFFFLDWEATDGRDKVYAVLSLTTDGKNMSVDYQNTMDQLSIDFAKTCLAQGNVRLLSHNTTYCVAKTQYLKQHPSGSEYSTTEQELLVPRRKDWPTWIPDLSDDIIKGAKISGLSVAGVSKYNACGTVESMKALQVSQCRITPSLGLLMGGVFVDSVALVNPITLVSDNETPRDRWTRDVLAWAPPETKQHNAILQLYPWSDSQHESVVSAYWRTIVTDRRADKRLNAEDLRQTKWYTDVSEGSDIPKENMLLVGWRFGKTAAGLYCMLPPQSKVGDTICVPLGGQVPLLLRPQNGDDELYDLIGEAYVHGVMDGMGILRAVANMSRMLQADPNHDYEHMATKLQHETMGTQFYMKTFHIV</sequence>
<dbReference type="InterPro" id="IPR052895">
    <property type="entry name" value="HetReg/Transcr_Mod"/>
</dbReference>
<protein>
    <recommendedName>
        <fullName evidence="1">Heterokaryon incompatibility domain-containing protein</fullName>
    </recommendedName>
</protein>
<dbReference type="PANTHER" id="PTHR24148:SF73">
    <property type="entry name" value="HET DOMAIN PROTEIN (AFU_ORTHOLOGUE AFUA_8G01020)"/>
    <property type="match status" value="1"/>
</dbReference>
<dbReference type="RefSeq" id="XP_014551163.1">
    <property type="nucleotide sequence ID" value="XM_014695677.1"/>
</dbReference>
<dbReference type="PANTHER" id="PTHR24148">
    <property type="entry name" value="ANKYRIN REPEAT DOMAIN-CONTAINING PROTEIN 39 HOMOLOG-RELATED"/>
    <property type="match status" value="1"/>
</dbReference>